<accession>Q0W2S1</accession>
<protein>
    <submittedName>
        <fullName evidence="1">Uncharacterized protein</fullName>
    </submittedName>
</protein>
<evidence type="ECO:0000313" key="2">
    <source>
        <dbReference type="Proteomes" id="UP000000663"/>
    </source>
</evidence>
<gene>
    <name evidence="1" type="ORF">RCIX2202</name>
</gene>
<dbReference type="Proteomes" id="UP000000663">
    <property type="component" value="Chromosome"/>
</dbReference>
<dbReference type="KEGG" id="rci:RCIX2202"/>
<dbReference type="AlphaFoldDB" id="Q0W2S1"/>
<reference evidence="1 2" key="1">
    <citation type="journal article" date="2006" name="Science">
        <title>Genome of rice cluster I archaea -- the key methane producers in the rice rhizosphere.</title>
        <authorList>
            <person name="Erkel C."/>
            <person name="Kube M."/>
            <person name="Reinhardt R."/>
            <person name="Liesack W."/>
        </authorList>
    </citation>
    <scope>NUCLEOTIDE SEQUENCE [LARGE SCALE GENOMIC DNA]</scope>
    <source>
        <strain evidence="2">DSM 22066 / NBRC 105507 / MRE50</strain>
    </source>
</reference>
<evidence type="ECO:0000313" key="1">
    <source>
        <dbReference type="EMBL" id="CAJ37322.1"/>
    </source>
</evidence>
<proteinExistence type="predicted"/>
<keyword evidence="2" id="KW-1185">Reference proteome</keyword>
<name>Q0W2S1_METAR</name>
<dbReference type="STRING" id="351160.RCIX2202"/>
<organism evidence="1 2">
    <name type="scientific">Methanocella arvoryzae (strain DSM 22066 / NBRC 105507 / MRE50)</name>
    <dbReference type="NCBI Taxonomy" id="351160"/>
    <lineage>
        <taxon>Archaea</taxon>
        <taxon>Methanobacteriati</taxon>
        <taxon>Methanobacteriota</taxon>
        <taxon>Stenosarchaea group</taxon>
        <taxon>Methanomicrobia</taxon>
        <taxon>Methanocellales</taxon>
        <taxon>Methanocellaceae</taxon>
        <taxon>Methanocella</taxon>
    </lineage>
</organism>
<sequence length="68" mass="7853">MMPAPYYEFCDQNGEFYVSGYAIRANRDGTCHFLEKGRCRIYEQRPGCGRNVNECIVDKDVTSSVYPM</sequence>
<dbReference type="EMBL" id="AM114193">
    <property type="protein sequence ID" value="CAJ37322.1"/>
    <property type="molecule type" value="Genomic_DNA"/>
</dbReference>
<dbReference type="eggNOG" id="arCOG02581">
    <property type="taxonomic scope" value="Archaea"/>
</dbReference>
<dbReference type="PATRIC" id="fig|351160.9.peg.961"/>